<name>A0AAV7K2X3_9METZ</name>
<proteinExistence type="inferred from homology"/>
<sequence>MFSELMSKQCQPLPHPQCVVQPDHALLAALSDSNAPRSEVKSLSLDWDLIYLGRKRLVKGEPFVTGSRHLVHPDYTYWTVGYMISIRGAKKLLAQEPLRNIMAVDEYLPIMFDKHPRKDWSQKFHPRDLKVYSVEPLVLEPTHFVGDKYYFTDTEPYQTP</sequence>
<dbReference type="EMBL" id="JAKMXF010000188">
    <property type="protein sequence ID" value="KAI6655548.1"/>
    <property type="molecule type" value="Genomic_DNA"/>
</dbReference>
<evidence type="ECO:0000256" key="1">
    <source>
        <dbReference type="ARBA" id="ARBA00006721"/>
    </source>
</evidence>
<protein>
    <submittedName>
        <fullName evidence="4">Procollagen galactosyltransferase 1</fullName>
    </submittedName>
</protein>
<gene>
    <name evidence="4" type="ORF">LOD99_2047</name>
</gene>
<comment type="similarity">
    <text evidence="1">Belongs to the glycosyltransferase 25 family.</text>
</comment>
<dbReference type="PANTHER" id="PTHR10730:SF53">
    <property type="entry name" value="GLYCOSYLTRANSFERASE 25 FAMILY MEMBER"/>
    <property type="match status" value="1"/>
</dbReference>
<reference evidence="4 5" key="1">
    <citation type="journal article" date="2023" name="BMC Biol.">
        <title>The compact genome of the sponge Oopsacas minuta (Hexactinellida) is lacking key metazoan core genes.</title>
        <authorList>
            <person name="Santini S."/>
            <person name="Schenkelaars Q."/>
            <person name="Jourda C."/>
            <person name="Duchesne M."/>
            <person name="Belahbib H."/>
            <person name="Rocher C."/>
            <person name="Selva M."/>
            <person name="Riesgo A."/>
            <person name="Vervoort M."/>
            <person name="Leys S.P."/>
            <person name="Kodjabachian L."/>
            <person name="Le Bivic A."/>
            <person name="Borchiellini C."/>
            <person name="Claverie J.M."/>
            <person name="Renard E."/>
        </authorList>
    </citation>
    <scope>NUCLEOTIDE SEQUENCE [LARGE SCALE GENOMIC DNA]</scope>
    <source>
        <strain evidence="4">SPO-2</strain>
    </source>
</reference>
<dbReference type="AlphaFoldDB" id="A0AAV7K2X3"/>
<organism evidence="4 5">
    <name type="scientific">Oopsacas minuta</name>
    <dbReference type="NCBI Taxonomy" id="111878"/>
    <lineage>
        <taxon>Eukaryota</taxon>
        <taxon>Metazoa</taxon>
        <taxon>Porifera</taxon>
        <taxon>Hexactinellida</taxon>
        <taxon>Hexasterophora</taxon>
        <taxon>Lyssacinosida</taxon>
        <taxon>Leucopsacidae</taxon>
        <taxon>Oopsacas</taxon>
    </lineage>
</organism>
<accession>A0AAV7K2X3</accession>
<dbReference type="Proteomes" id="UP001165289">
    <property type="component" value="Unassembled WGS sequence"/>
</dbReference>
<dbReference type="GO" id="GO:0050211">
    <property type="term" value="F:procollagen galactosyltransferase activity"/>
    <property type="evidence" value="ECO:0007669"/>
    <property type="project" value="TreeGrafter"/>
</dbReference>
<keyword evidence="3" id="KW-0808">Transferase</keyword>
<dbReference type="PANTHER" id="PTHR10730">
    <property type="entry name" value="PROCOLLAGEN-LYSINE,2-OXOGLUTARATE 5-DIOXYGENASE/GLYCOSYLTRANSFERASE 25 FAMILY MEMBER"/>
    <property type="match status" value="1"/>
</dbReference>
<keyword evidence="5" id="KW-1185">Reference proteome</keyword>
<keyword evidence="2 4" id="KW-0328">Glycosyltransferase</keyword>
<comment type="caution">
    <text evidence="4">The sequence shown here is derived from an EMBL/GenBank/DDBJ whole genome shotgun (WGS) entry which is preliminary data.</text>
</comment>
<evidence type="ECO:0000313" key="5">
    <source>
        <dbReference type="Proteomes" id="UP001165289"/>
    </source>
</evidence>
<evidence type="ECO:0000256" key="3">
    <source>
        <dbReference type="ARBA" id="ARBA00022679"/>
    </source>
</evidence>
<evidence type="ECO:0000313" key="4">
    <source>
        <dbReference type="EMBL" id="KAI6655548.1"/>
    </source>
</evidence>
<evidence type="ECO:0000256" key="2">
    <source>
        <dbReference type="ARBA" id="ARBA00022676"/>
    </source>
</evidence>
<dbReference type="InterPro" id="IPR050757">
    <property type="entry name" value="Collagen_mod_GT25"/>
</dbReference>